<dbReference type="GO" id="GO:0004564">
    <property type="term" value="F:beta-fructofuranosidase activity"/>
    <property type="evidence" value="ECO:0007669"/>
    <property type="project" value="UniProtKB-EC"/>
</dbReference>
<dbReference type="Pfam" id="PF12899">
    <property type="entry name" value="Glyco_hydro_100"/>
    <property type="match status" value="1"/>
</dbReference>
<sequence length="400" mass="44592">MNQTLRAPSLDRPLIDACYLQALTLLRRNATPAGILAASRTESARARNYDTIFGRDAAICALGMAASKEPDLISCARAGLLTLGRRQAANGQIANFVRPDSGEVDFWYTGCIDATLWWLIALHSFDERVPGSDLGAQLAPQIEGSLRWLACQEHPAWGLLQQNEASDWADIMPRSGFVLYTNALWFRVKELYGLAGAGQTRQSAGELFYPFAETLPTSQRMRRMTDNIREGMPPSPFFLSFVNFTSWGLEADLLANTLALLTGLADPSHGERIVSAVIEGGAHRPYPLRVVGTPIEPGDPHWRPYMLRHEQNLPWQYHNGGSWPFAGAFWILALDRLGKREEAWEELEVLALANQVNDWEFNEWFHGTSGAPMGMAGQSWNAAMFLLAYHTLTDRTPRMT</sequence>
<evidence type="ECO:0000313" key="7">
    <source>
        <dbReference type="EMBL" id="ALC15330.1"/>
    </source>
</evidence>
<protein>
    <recommendedName>
        <fullName evidence="3">beta-fructofuranosidase</fullName>
        <ecNumber evidence="3">3.2.1.26</ecNumber>
    </recommendedName>
</protein>
<dbReference type="KEGG" id="des:DSOUD_0541"/>
<keyword evidence="6" id="KW-0326">Glycosidase</keyword>
<dbReference type="InterPro" id="IPR024746">
    <property type="entry name" value="Glyco_hydro_100"/>
</dbReference>
<dbReference type="Proteomes" id="UP000057158">
    <property type="component" value="Chromosome"/>
</dbReference>
<reference evidence="7 8" key="1">
    <citation type="submission" date="2015-07" db="EMBL/GenBank/DDBJ databases">
        <title>Isolation and Genomic Characterization of a Novel Halophilic Metal-Reducing Deltaproteobacterium from the Deep Subsurface.</title>
        <authorList>
            <person name="Badalamenti J.P."/>
            <person name="Summers Z.M."/>
            <person name="Gralnick J.A."/>
            <person name="Bond D.R."/>
        </authorList>
    </citation>
    <scope>NUCLEOTIDE SEQUENCE [LARGE SCALE GENOMIC DNA]</scope>
    <source>
        <strain evidence="7 8">WTL</strain>
    </source>
</reference>
<keyword evidence="8" id="KW-1185">Reference proteome</keyword>
<dbReference type="AlphaFoldDB" id="A0A0M4D7A6"/>
<dbReference type="EC" id="3.2.1.26" evidence="3"/>
<evidence type="ECO:0000256" key="6">
    <source>
        <dbReference type="ARBA" id="ARBA00023295"/>
    </source>
</evidence>
<gene>
    <name evidence="7" type="ORF">DSOUD_0541</name>
</gene>
<name>A0A0M4D7A6_9BACT</name>
<accession>A0A0M4D7A6</accession>
<keyword evidence="4 7" id="KW-0378">Hydrolase</keyword>
<dbReference type="InterPro" id="IPR008928">
    <property type="entry name" value="6-hairpin_glycosidase_sf"/>
</dbReference>
<proteinExistence type="inferred from homology"/>
<dbReference type="RefSeq" id="WP_232426488.1">
    <property type="nucleotide sequence ID" value="NZ_CP010802.1"/>
</dbReference>
<evidence type="ECO:0000256" key="1">
    <source>
        <dbReference type="ARBA" id="ARBA00000094"/>
    </source>
</evidence>
<comment type="similarity">
    <text evidence="2">Belongs to the glycosyl hydrolase 100 family.</text>
</comment>
<organism evidence="7 8">
    <name type="scientific">Desulfuromonas soudanensis</name>
    <dbReference type="NCBI Taxonomy" id="1603606"/>
    <lineage>
        <taxon>Bacteria</taxon>
        <taxon>Pseudomonadati</taxon>
        <taxon>Thermodesulfobacteriota</taxon>
        <taxon>Desulfuromonadia</taxon>
        <taxon>Desulfuromonadales</taxon>
        <taxon>Desulfuromonadaceae</taxon>
        <taxon>Desulfuromonas</taxon>
    </lineage>
</organism>
<dbReference type="GO" id="GO:0033926">
    <property type="term" value="F:endo-alpha-N-acetylgalactosaminidase activity"/>
    <property type="evidence" value="ECO:0007669"/>
    <property type="project" value="InterPro"/>
</dbReference>
<dbReference type="GO" id="GO:0005975">
    <property type="term" value="P:carbohydrate metabolic process"/>
    <property type="evidence" value="ECO:0007669"/>
    <property type="project" value="InterPro"/>
</dbReference>
<dbReference type="SUPFAM" id="SSF48208">
    <property type="entry name" value="Six-hairpin glycosidases"/>
    <property type="match status" value="1"/>
</dbReference>
<dbReference type="PATRIC" id="fig|1603606.3.peg.589"/>
<evidence type="ECO:0000256" key="2">
    <source>
        <dbReference type="ARBA" id="ARBA00007671"/>
    </source>
</evidence>
<evidence type="ECO:0000256" key="3">
    <source>
        <dbReference type="ARBA" id="ARBA00012758"/>
    </source>
</evidence>
<dbReference type="Gene3D" id="1.50.10.10">
    <property type="match status" value="1"/>
</dbReference>
<dbReference type="InterPro" id="IPR012341">
    <property type="entry name" value="6hp_glycosidase-like_sf"/>
</dbReference>
<evidence type="ECO:0000313" key="8">
    <source>
        <dbReference type="Proteomes" id="UP000057158"/>
    </source>
</evidence>
<comment type="catalytic activity">
    <reaction evidence="1">
        <text>Hydrolysis of terminal non-reducing beta-D-fructofuranoside residues in beta-D-fructofuranosides.</text>
        <dbReference type="EC" id="3.2.1.26"/>
    </reaction>
</comment>
<evidence type="ECO:0000256" key="4">
    <source>
        <dbReference type="ARBA" id="ARBA00022801"/>
    </source>
</evidence>
<dbReference type="STRING" id="1603606.DSOUD_0541"/>
<keyword evidence="5" id="KW-0119">Carbohydrate metabolism</keyword>
<dbReference type="EMBL" id="CP010802">
    <property type="protein sequence ID" value="ALC15330.1"/>
    <property type="molecule type" value="Genomic_DNA"/>
</dbReference>
<evidence type="ECO:0000256" key="5">
    <source>
        <dbReference type="ARBA" id="ARBA00023277"/>
    </source>
</evidence>